<evidence type="ECO:0000313" key="3">
    <source>
        <dbReference type="Proteomes" id="UP000826271"/>
    </source>
</evidence>
<dbReference type="Proteomes" id="UP000826271">
    <property type="component" value="Unassembled WGS sequence"/>
</dbReference>
<keyword evidence="1" id="KW-0175">Coiled coil</keyword>
<proteinExistence type="predicted"/>
<dbReference type="Gene3D" id="3.40.50.300">
    <property type="entry name" value="P-loop containing nucleotide triphosphate hydrolases"/>
    <property type="match status" value="1"/>
</dbReference>
<protein>
    <submittedName>
        <fullName evidence="2">Uncharacterized protein</fullName>
    </submittedName>
</protein>
<accession>A0AAV6WNQ2</accession>
<evidence type="ECO:0000256" key="1">
    <source>
        <dbReference type="SAM" id="Coils"/>
    </source>
</evidence>
<keyword evidence="3" id="KW-1185">Reference proteome</keyword>
<dbReference type="SUPFAM" id="SSF52540">
    <property type="entry name" value="P-loop containing nucleoside triphosphate hydrolases"/>
    <property type="match status" value="2"/>
</dbReference>
<organism evidence="2 3">
    <name type="scientific">Buddleja alternifolia</name>
    <dbReference type="NCBI Taxonomy" id="168488"/>
    <lineage>
        <taxon>Eukaryota</taxon>
        <taxon>Viridiplantae</taxon>
        <taxon>Streptophyta</taxon>
        <taxon>Embryophyta</taxon>
        <taxon>Tracheophyta</taxon>
        <taxon>Spermatophyta</taxon>
        <taxon>Magnoliopsida</taxon>
        <taxon>eudicotyledons</taxon>
        <taxon>Gunneridae</taxon>
        <taxon>Pentapetalae</taxon>
        <taxon>asterids</taxon>
        <taxon>lamiids</taxon>
        <taxon>Lamiales</taxon>
        <taxon>Scrophulariaceae</taxon>
        <taxon>Buddlejeae</taxon>
        <taxon>Buddleja</taxon>
    </lineage>
</organism>
<evidence type="ECO:0000313" key="2">
    <source>
        <dbReference type="EMBL" id="KAG8371709.1"/>
    </source>
</evidence>
<dbReference type="InterPro" id="IPR027417">
    <property type="entry name" value="P-loop_NTPase"/>
</dbReference>
<comment type="caution">
    <text evidence="2">The sequence shown here is derived from an EMBL/GenBank/DDBJ whole genome shotgun (WGS) entry which is preliminary data.</text>
</comment>
<gene>
    <name evidence="2" type="ORF">BUALT_Bualt13G0116400</name>
</gene>
<dbReference type="PANTHER" id="PTHR14241:SF32">
    <property type="entry name" value="VWFA DOMAIN-CONTAINING PROTEIN-RELATED"/>
    <property type="match status" value="1"/>
</dbReference>
<sequence>MRDGVKLAVCKRGLVDAYHNIVETSPKGELRRISIAGRLKTVEEHATLLEERPQLHGHGDEEGLNTKLENGSVVSGGCGLNFGEFRDVSPRSSSIFESSERQRCKTYAEVLRSYEELQSQIERLEEAKNKVLSYTPGSLVENVGGLSSSTYVVPQTTSLLLIGPKGSGKSSLINKISRFLDNDVFGSERAQVSRIYIYISSLIPYNLLSGDGTYFLHEYKIPRGSSSFCLYDTRSLSDDPSENVKMTQGWMTKGVRHGELVRRQSDSEELKARLRCKARWSCSPGWVRPVNFVIFVVNGLSVLESMDGGDETKNWYLQLIATTFNNPLLSFKDDKPVVVVTHGDLLSLSERVRIRVYLGELLGVPPTRQIYDIPENDDAATTLTIINMLNYCLERADRNLPGQDVEIKHMFGLAIRLIWKNDVQKIIRAMCLTFVMAGLLIMACQTYGSRSHRPRPPPIDLSMKVDWRAIRHMWLGDE</sequence>
<feature type="coiled-coil region" evidence="1">
    <location>
        <begin position="107"/>
        <end position="134"/>
    </location>
</feature>
<dbReference type="EMBL" id="WHWC01000013">
    <property type="protein sequence ID" value="KAG8371709.1"/>
    <property type="molecule type" value="Genomic_DNA"/>
</dbReference>
<name>A0AAV6WNQ2_9LAMI</name>
<dbReference type="AlphaFoldDB" id="A0AAV6WNQ2"/>
<reference evidence="2" key="1">
    <citation type="submission" date="2019-10" db="EMBL/GenBank/DDBJ databases">
        <authorList>
            <person name="Zhang R."/>
            <person name="Pan Y."/>
            <person name="Wang J."/>
            <person name="Ma R."/>
            <person name="Yu S."/>
        </authorList>
    </citation>
    <scope>NUCLEOTIDE SEQUENCE</scope>
    <source>
        <strain evidence="2">LA-IB0</strain>
        <tissue evidence="2">Leaf</tissue>
    </source>
</reference>
<dbReference type="PANTHER" id="PTHR14241">
    <property type="entry name" value="INTERFERON-INDUCED PROTEIN 44"/>
    <property type="match status" value="1"/>
</dbReference>